<dbReference type="InterPro" id="IPR000160">
    <property type="entry name" value="GGDEF_dom"/>
</dbReference>
<dbReference type="Proteomes" id="UP001611162">
    <property type="component" value="Unassembled WGS sequence"/>
</dbReference>
<feature type="region of interest" description="Disordered" evidence="1">
    <location>
        <begin position="202"/>
        <end position="224"/>
    </location>
</feature>
<dbReference type="SUPFAM" id="SSF55073">
    <property type="entry name" value="Nucleotide cyclase"/>
    <property type="match status" value="1"/>
</dbReference>
<keyword evidence="2" id="KW-1133">Transmembrane helix</keyword>
<keyword evidence="5" id="KW-1185">Reference proteome</keyword>
<feature type="transmembrane region" description="Helical" evidence="2">
    <location>
        <begin position="12"/>
        <end position="33"/>
    </location>
</feature>
<dbReference type="EMBL" id="JBIRRB010000024">
    <property type="protein sequence ID" value="MFI0915477.1"/>
    <property type="molecule type" value="Genomic_DNA"/>
</dbReference>
<sequence length="224" mass="24187">MASTARTRNGSGYLVTTLTAAVPLAGWTVHTVVWHRRLAAARRDPVTGLHTRDGYVQHATQLISRYGDKSLILFLDMAGFKQINDLHGHDTGNEILSATGQRLASWCGTHGVAARLHGDEFAAAVRIPPARRPVRLAQLAHQLHQPVQIGDTLVDVSVSIGASSPSDLGTRELSLLMRGADSAMYDHKHHGGQYRIADLTLTNTPTENGRRAGRPGTRSVARTA</sequence>
<dbReference type="PROSITE" id="PS50887">
    <property type="entry name" value="GGDEF"/>
    <property type="match status" value="1"/>
</dbReference>
<dbReference type="PANTHER" id="PTHR44757">
    <property type="entry name" value="DIGUANYLATE CYCLASE DGCP"/>
    <property type="match status" value="1"/>
</dbReference>
<feature type="domain" description="GGDEF" evidence="3">
    <location>
        <begin position="68"/>
        <end position="201"/>
    </location>
</feature>
<comment type="caution">
    <text evidence="4">The sequence shown here is derived from an EMBL/GenBank/DDBJ whole genome shotgun (WGS) entry which is preliminary data.</text>
</comment>
<dbReference type="GO" id="GO:0052621">
    <property type="term" value="F:diguanylate cyclase activity"/>
    <property type="evidence" value="ECO:0007669"/>
    <property type="project" value="UniProtKB-EC"/>
</dbReference>
<reference evidence="4 5" key="1">
    <citation type="submission" date="2024-10" db="EMBL/GenBank/DDBJ databases">
        <title>The Natural Products Discovery Center: Release of the First 8490 Sequenced Strains for Exploring Actinobacteria Biosynthetic Diversity.</title>
        <authorList>
            <person name="Kalkreuter E."/>
            <person name="Kautsar S.A."/>
            <person name="Yang D."/>
            <person name="Bader C.D."/>
            <person name="Teijaro C.N."/>
            <person name="Fluegel L."/>
            <person name="Davis C.M."/>
            <person name="Simpson J.R."/>
            <person name="Lauterbach L."/>
            <person name="Steele A.D."/>
            <person name="Gui C."/>
            <person name="Meng S."/>
            <person name="Li G."/>
            <person name="Viehrig K."/>
            <person name="Ye F."/>
            <person name="Su P."/>
            <person name="Kiefer A.F."/>
            <person name="Nichols A."/>
            <person name="Cepeda A.J."/>
            <person name="Yan W."/>
            <person name="Fan B."/>
            <person name="Jiang Y."/>
            <person name="Adhikari A."/>
            <person name="Zheng C.-J."/>
            <person name="Schuster L."/>
            <person name="Cowan T.M."/>
            <person name="Smanski M.J."/>
            <person name="Chevrette M.G."/>
            <person name="De Carvalho L.P.S."/>
            <person name="Shen B."/>
        </authorList>
    </citation>
    <scope>NUCLEOTIDE SEQUENCE [LARGE SCALE GENOMIC DNA]</scope>
    <source>
        <strain evidence="4 5">NPDC020979</strain>
    </source>
</reference>
<dbReference type="InterPro" id="IPR029787">
    <property type="entry name" value="Nucleotide_cyclase"/>
</dbReference>
<evidence type="ECO:0000313" key="5">
    <source>
        <dbReference type="Proteomes" id="UP001611162"/>
    </source>
</evidence>
<proteinExistence type="predicted"/>
<dbReference type="CDD" id="cd01949">
    <property type="entry name" value="GGDEF"/>
    <property type="match status" value="1"/>
</dbReference>
<protein>
    <submittedName>
        <fullName evidence="4">GGDEF domain-containing protein</fullName>
        <ecNumber evidence="4">2.7.7.65</ecNumber>
    </submittedName>
</protein>
<dbReference type="RefSeq" id="WP_397615043.1">
    <property type="nucleotide sequence ID" value="NZ_JBIRRB010000024.1"/>
</dbReference>
<evidence type="ECO:0000256" key="2">
    <source>
        <dbReference type="SAM" id="Phobius"/>
    </source>
</evidence>
<dbReference type="SMART" id="SM00267">
    <property type="entry name" value="GGDEF"/>
    <property type="match status" value="1"/>
</dbReference>
<evidence type="ECO:0000259" key="3">
    <source>
        <dbReference type="PROSITE" id="PS50887"/>
    </source>
</evidence>
<organism evidence="4 5">
    <name type="scientific">Streptomyces abikoensis</name>
    <dbReference type="NCBI Taxonomy" id="97398"/>
    <lineage>
        <taxon>Bacteria</taxon>
        <taxon>Bacillati</taxon>
        <taxon>Actinomycetota</taxon>
        <taxon>Actinomycetes</taxon>
        <taxon>Kitasatosporales</taxon>
        <taxon>Streptomycetaceae</taxon>
        <taxon>Streptomyces</taxon>
    </lineage>
</organism>
<name>A0ABW7TGN8_9ACTN</name>
<keyword evidence="4" id="KW-0808">Transferase</keyword>
<dbReference type="Pfam" id="PF00990">
    <property type="entry name" value="GGDEF"/>
    <property type="match status" value="1"/>
</dbReference>
<evidence type="ECO:0000313" key="4">
    <source>
        <dbReference type="EMBL" id="MFI0915477.1"/>
    </source>
</evidence>
<dbReference type="InterPro" id="IPR043128">
    <property type="entry name" value="Rev_trsase/Diguanyl_cyclase"/>
</dbReference>
<keyword evidence="4" id="KW-0548">Nucleotidyltransferase</keyword>
<dbReference type="InterPro" id="IPR052155">
    <property type="entry name" value="Biofilm_reg_signaling"/>
</dbReference>
<dbReference type="Gene3D" id="3.30.70.270">
    <property type="match status" value="1"/>
</dbReference>
<gene>
    <name evidence="4" type="ORF">ACH4TF_34405</name>
</gene>
<accession>A0ABW7TGN8</accession>
<evidence type="ECO:0000256" key="1">
    <source>
        <dbReference type="SAM" id="MobiDB-lite"/>
    </source>
</evidence>
<dbReference type="EC" id="2.7.7.65" evidence="4"/>
<dbReference type="PANTHER" id="PTHR44757:SF2">
    <property type="entry name" value="BIOFILM ARCHITECTURE MAINTENANCE PROTEIN MBAA"/>
    <property type="match status" value="1"/>
</dbReference>
<keyword evidence="2" id="KW-0472">Membrane</keyword>
<dbReference type="NCBIfam" id="TIGR00254">
    <property type="entry name" value="GGDEF"/>
    <property type="match status" value="1"/>
</dbReference>
<keyword evidence="2" id="KW-0812">Transmembrane</keyword>